<dbReference type="RefSeq" id="WP_263569600.1">
    <property type="nucleotide sequence ID" value="NZ_JAJIRN010000001.1"/>
</dbReference>
<keyword evidence="2" id="KW-1185">Reference proteome</keyword>
<evidence type="ECO:0000313" key="1">
    <source>
        <dbReference type="EMBL" id="MCV2366991.1"/>
    </source>
</evidence>
<protein>
    <submittedName>
        <fullName evidence="1">Uncharacterized protein</fullName>
    </submittedName>
</protein>
<name>A0ABT2Y9L9_9BURK</name>
<evidence type="ECO:0000313" key="2">
    <source>
        <dbReference type="Proteomes" id="UP001209701"/>
    </source>
</evidence>
<proteinExistence type="predicted"/>
<comment type="caution">
    <text evidence="1">The sequence shown here is derived from an EMBL/GenBank/DDBJ whole genome shotgun (WGS) entry which is preliminary data.</text>
</comment>
<dbReference type="EMBL" id="JAJIRN010000001">
    <property type="protein sequence ID" value="MCV2366991.1"/>
    <property type="molecule type" value="Genomic_DNA"/>
</dbReference>
<dbReference type="Proteomes" id="UP001209701">
    <property type="component" value="Unassembled WGS sequence"/>
</dbReference>
<sequence>MLHHHRYAFTLEPSLGLAKRSGADREAPRFLPSVLLVMTLATGAALMPQPAFAVDGCTVLLCLAAPSWRAIPQCVPPIRQLFKDLARGRVFPSCGMAGPGNGSSHAWAQAPTFCPPQYTREFEGPRGPIYRCDYDGAVEVKVEGQSWARTWWSMGGDSVTEYMPAAKAKLGNWDSKFEDDYAAWLANPPPPPCPFC</sequence>
<accession>A0ABT2Y9L9</accession>
<reference evidence="1 2" key="1">
    <citation type="submission" date="2021-11" db="EMBL/GenBank/DDBJ databases">
        <authorList>
            <person name="Liang Q."/>
            <person name="Mou H."/>
            <person name="Liu Z."/>
        </authorList>
    </citation>
    <scope>NUCLEOTIDE SEQUENCE [LARGE SCALE GENOMIC DNA]</scope>
    <source>
        <strain evidence="1 2">CHU3</strain>
    </source>
</reference>
<gene>
    <name evidence="1" type="ORF">LNV07_02630</name>
</gene>
<organism evidence="1 2">
    <name type="scientific">Roseateles oligotrophus</name>
    <dbReference type="NCBI Taxonomy" id="1769250"/>
    <lineage>
        <taxon>Bacteria</taxon>
        <taxon>Pseudomonadati</taxon>
        <taxon>Pseudomonadota</taxon>
        <taxon>Betaproteobacteria</taxon>
        <taxon>Burkholderiales</taxon>
        <taxon>Sphaerotilaceae</taxon>
        <taxon>Roseateles</taxon>
    </lineage>
</organism>